<dbReference type="Pfam" id="PF00809">
    <property type="entry name" value="Pterin_bind"/>
    <property type="match status" value="1"/>
</dbReference>
<dbReference type="InterPro" id="IPR000489">
    <property type="entry name" value="Pterin-binding_dom"/>
</dbReference>
<keyword evidence="16" id="KW-1185">Reference proteome</keyword>
<proteinExistence type="inferred from homology"/>
<dbReference type="CDD" id="cd00739">
    <property type="entry name" value="DHPS"/>
    <property type="match status" value="1"/>
</dbReference>
<evidence type="ECO:0000256" key="1">
    <source>
        <dbReference type="ARBA" id="ARBA00000012"/>
    </source>
</evidence>
<evidence type="ECO:0000256" key="2">
    <source>
        <dbReference type="ARBA" id="ARBA00001946"/>
    </source>
</evidence>
<dbReference type="InterPro" id="IPR006390">
    <property type="entry name" value="DHP_synth_dom"/>
</dbReference>
<dbReference type="GO" id="GO:0046872">
    <property type="term" value="F:metal ion binding"/>
    <property type="evidence" value="ECO:0007669"/>
    <property type="project" value="UniProtKB-KW"/>
</dbReference>
<dbReference type="AlphaFoldDB" id="A0A1G8W3C7"/>
<keyword evidence="10 13" id="KW-0289">Folate biosynthesis</keyword>
<protein>
    <recommendedName>
        <fullName evidence="6 13">Dihydropteroate synthase</fullName>
        <shortName evidence="13">DHPS</shortName>
        <ecNumber evidence="5 13">2.5.1.15</ecNumber>
    </recommendedName>
    <alternativeName>
        <fullName evidence="11 13">Dihydropteroate pyrophosphorylase</fullName>
    </alternativeName>
</protein>
<dbReference type="Gene3D" id="3.20.20.20">
    <property type="entry name" value="Dihydropteroate synthase-like"/>
    <property type="match status" value="1"/>
</dbReference>
<evidence type="ECO:0000256" key="9">
    <source>
        <dbReference type="ARBA" id="ARBA00022842"/>
    </source>
</evidence>
<dbReference type="EMBL" id="FNEV01000012">
    <property type="protein sequence ID" value="SDJ72802.1"/>
    <property type="molecule type" value="Genomic_DNA"/>
</dbReference>
<dbReference type="GO" id="GO:0046656">
    <property type="term" value="P:folic acid biosynthetic process"/>
    <property type="evidence" value="ECO:0007669"/>
    <property type="project" value="UniProtKB-KW"/>
</dbReference>
<evidence type="ECO:0000256" key="4">
    <source>
        <dbReference type="ARBA" id="ARBA00009503"/>
    </source>
</evidence>
<evidence type="ECO:0000313" key="15">
    <source>
        <dbReference type="EMBL" id="SDJ72802.1"/>
    </source>
</evidence>
<reference evidence="16" key="1">
    <citation type="submission" date="2016-10" db="EMBL/GenBank/DDBJ databases">
        <authorList>
            <person name="Varghese N."/>
            <person name="Submissions S."/>
        </authorList>
    </citation>
    <scope>NUCLEOTIDE SEQUENCE [LARGE SCALE GENOMIC DNA]</scope>
    <source>
        <strain evidence="16">DSM 4771</strain>
    </source>
</reference>
<evidence type="ECO:0000313" key="16">
    <source>
        <dbReference type="Proteomes" id="UP000199225"/>
    </source>
</evidence>
<evidence type="ECO:0000256" key="7">
    <source>
        <dbReference type="ARBA" id="ARBA00022679"/>
    </source>
</evidence>
<dbReference type="PROSITE" id="PS00792">
    <property type="entry name" value="DHPS_1"/>
    <property type="match status" value="1"/>
</dbReference>
<dbReference type="InterPro" id="IPR011005">
    <property type="entry name" value="Dihydropteroate_synth-like_sf"/>
</dbReference>
<keyword evidence="9 13" id="KW-0460">Magnesium</keyword>
<evidence type="ECO:0000256" key="8">
    <source>
        <dbReference type="ARBA" id="ARBA00022723"/>
    </source>
</evidence>
<dbReference type="GO" id="GO:0004156">
    <property type="term" value="F:dihydropteroate synthase activity"/>
    <property type="evidence" value="ECO:0007669"/>
    <property type="project" value="UniProtKB-EC"/>
</dbReference>
<comment type="similarity">
    <text evidence="4 13">Belongs to the DHPS family.</text>
</comment>
<evidence type="ECO:0000256" key="3">
    <source>
        <dbReference type="ARBA" id="ARBA00004763"/>
    </source>
</evidence>
<organism evidence="15 16">
    <name type="scientific">Salimicrobium halophilum</name>
    <dbReference type="NCBI Taxonomy" id="86666"/>
    <lineage>
        <taxon>Bacteria</taxon>
        <taxon>Bacillati</taxon>
        <taxon>Bacillota</taxon>
        <taxon>Bacilli</taxon>
        <taxon>Bacillales</taxon>
        <taxon>Bacillaceae</taxon>
        <taxon>Salimicrobium</taxon>
    </lineage>
</organism>
<accession>A0A1G8W3C7</accession>
<name>A0A1G8W3C7_9BACI</name>
<evidence type="ECO:0000256" key="5">
    <source>
        <dbReference type="ARBA" id="ARBA00012458"/>
    </source>
</evidence>
<evidence type="ECO:0000256" key="13">
    <source>
        <dbReference type="RuleBase" id="RU361205"/>
    </source>
</evidence>
<evidence type="ECO:0000256" key="12">
    <source>
        <dbReference type="ARBA" id="ARBA00053449"/>
    </source>
</evidence>
<dbReference type="FunFam" id="3.20.20.20:FF:000006">
    <property type="entry name" value="Dihydropteroate synthase"/>
    <property type="match status" value="1"/>
</dbReference>
<evidence type="ECO:0000259" key="14">
    <source>
        <dbReference type="PROSITE" id="PS50972"/>
    </source>
</evidence>
<dbReference type="InterPro" id="IPR045031">
    <property type="entry name" value="DHP_synth-like"/>
</dbReference>
<dbReference type="EC" id="2.5.1.15" evidence="5 13"/>
<sequence length="276" mass="30527">MNVLQVGNKHYSLDKETLVMGILNVTPDSFSDGGHYNEIERAISHAVQMEKDGAHIIDIGGESTRPGHEPVAAEEEIARVIPVIREVKKHVSVPISIDTYKSNVAEEAVRAGADMINDVWGAKHDPEIASVAARLNVPIVLMHNRKDKNYSSLIEDMKTDLRESVHIARKAGVPEENIILDPGIGFVKTKEDNLRVMRHLSDFHELGYPILLGTSRKRFIGDVLEVETAERMEGTGATVCYGVAQGVQIARVHDVKEIVRMTKMMDAMMGRSTQDG</sequence>
<dbReference type="STRING" id="86666.SAMN04490247_3018"/>
<dbReference type="RefSeq" id="WP_143004726.1">
    <property type="nucleotide sequence ID" value="NZ_FNEV01000012.1"/>
</dbReference>
<dbReference type="PANTHER" id="PTHR20941:SF1">
    <property type="entry name" value="FOLIC ACID SYNTHESIS PROTEIN FOL1"/>
    <property type="match status" value="1"/>
</dbReference>
<dbReference type="PANTHER" id="PTHR20941">
    <property type="entry name" value="FOLATE SYNTHESIS PROTEINS"/>
    <property type="match status" value="1"/>
</dbReference>
<keyword evidence="8 13" id="KW-0479">Metal-binding</keyword>
<evidence type="ECO:0000256" key="6">
    <source>
        <dbReference type="ARBA" id="ARBA00016919"/>
    </source>
</evidence>
<evidence type="ECO:0000256" key="11">
    <source>
        <dbReference type="ARBA" id="ARBA00030193"/>
    </source>
</evidence>
<feature type="domain" description="Pterin-binding" evidence="14">
    <location>
        <begin position="17"/>
        <end position="263"/>
    </location>
</feature>
<dbReference type="UniPathway" id="UPA00077">
    <property type="reaction ID" value="UER00156"/>
</dbReference>
<dbReference type="SUPFAM" id="SSF51717">
    <property type="entry name" value="Dihydropteroate synthetase-like"/>
    <property type="match status" value="1"/>
</dbReference>
<dbReference type="NCBIfam" id="TIGR01496">
    <property type="entry name" value="DHPS"/>
    <property type="match status" value="1"/>
</dbReference>
<comment type="catalytic activity">
    <reaction evidence="1">
        <text>(7,8-dihydropterin-6-yl)methyl diphosphate + 4-aminobenzoate = 7,8-dihydropteroate + diphosphate</text>
        <dbReference type="Rhea" id="RHEA:19949"/>
        <dbReference type="ChEBI" id="CHEBI:17836"/>
        <dbReference type="ChEBI" id="CHEBI:17839"/>
        <dbReference type="ChEBI" id="CHEBI:33019"/>
        <dbReference type="ChEBI" id="CHEBI:72950"/>
        <dbReference type="EC" id="2.5.1.15"/>
    </reaction>
</comment>
<dbReference type="GO" id="GO:0046654">
    <property type="term" value="P:tetrahydrofolate biosynthetic process"/>
    <property type="evidence" value="ECO:0007669"/>
    <property type="project" value="UniProtKB-UniPathway"/>
</dbReference>
<keyword evidence="7 13" id="KW-0808">Transferase</keyword>
<gene>
    <name evidence="15" type="ORF">SAMN04490247_3018</name>
</gene>
<dbReference type="OrthoDB" id="9811744at2"/>
<dbReference type="Proteomes" id="UP000199225">
    <property type="component" value="Unassembled WGS sequence"/>
</dbReference>
<dbReference type="GO" id="GO:0005829">
    <property type="term" value="C:cytosol"/>
    <property type="evidence" value="ECO:0007669"/>
    <property type="project" value="TreeGrafter"/>
</dbReference>
<comment type="cofactor">
    <cofactor evidence="2 13">
        <name>Mg(2+)</name>
        <dbReference type="ChEBI" id="CHEBI:18420"/>
    </cofactor>
</comment>
<evidence type="ECO:0000256" key="10">
    <source>
        <dbReference type="ARBA" id="ARBA00022909"/>
    </source>
</evidence>
<comment type="function">
    <text evidence="12 13">Catalyzes the condensation of para-aminobenzoate (pABA) with 6-hydroxymethyl-7,8-dihydropterin diphosphate (DHPt-PP) to form 7,8-dihydropteroate (H2Pte), the immediate precursor of folate derivatives.</text>
</comment>
<dbReference type="PROSITE" id="PS00793">
    <property type="entry name" value="DHPS_2"/>
    <property type="match status" value="1"/>
</dbReference>
<dbReference type="PROSITE" id="PS50972">
    <property type="entry name" value="PTERIN_BINDING"/>
    <property type="match status" value="1"/>
</dbReference>
<comment type="pathway">
    <text evidence="3 13">Cofactor biosynthesis; tetrahydrofolate biosynthesis; 7,8-dihydrofolate from 2-amino-4-hydroxy-6-hydroxymethyl-7,8-dihydropteridine diphosphate and 4-aminobenzoate: step 1/2.</text>
</comment>